<evidence type="ECO:0000313" key="2">
    <source>
        <dbReference type="Proteomes" id="UP000289643"/>
    </source>
</evidence>
<dbReference type="KEGG" id="vg:41704006"/>
<dbReference type="Proteomes" id="UP000289643">
    <property type="component" value="Genome"/>
</dbReference>
<proteinExistence type="predicted"/>
<dbReference type="GO" id="GO:0019013">
    <property type="term" value="C:viral nucleocapsid"/>
    <property type="evidence" value="ECO:0007669"/>
    <property type="project" value="UniProtKB-KW"/>
</dbReference>
<organism evidence="1 2">
    <name type="scientific">Wenling frogfish arenavirus 1</name>
    <dbReference type="NCBI Taxonomy" id="2116466"/>
    <lineage>
        <taxon>Viruses</taxon>
        <taxon>Riboviria</taxon>
        <taxon>Orthornavirae</taxon>
        <taxon>Negarnaviricota</taxon>
        <taxon>Polyploviricotina</taxon>
        <taxon>Bunyaviricetes</taxon>
        <taxon>Hareavirales</taxon>
        <taxon>Arenaviridae</taxon>
        <taxon>Antennavirus</taxon>
        <taxon>Antennavirus striale</taxon>
    </lineage>
</organism>
<protein>
    <submittedName>
        <fullName evidence="1">Nucleoprotein</fullName>
    </submittedName>
</protein>
<dbReference type="EMBL" id="MG599864">
    <property type="protein sequence ID" value="AVM87642.1"/>
    <property type="molecule type" value="Genomic_RNA"/>
</dbReference>
<dbReference type="OrthoDB" id="30918at10239"/>
<keyword evidence="2" id="KW-1185">Reference proteome</keyword>
<dbReference type="GeneID" id="41704006"/>
<reference evidence="1 2" key="1">
    <citation type="journal article" date="2018" name="Nature">
        <title>The evolutionary history of vertebrate RNA viruses.</title>
        <authorList>
            <person name="Shi M."/>
            <person name="Lin X.D."/>
            <person name="Chen X."/>
            <person name="Tian J.H."/>
            <person name="Chen L.J."/>
            <person name="Li K."/>
            <person name="Wang W."/>
            <person name="Eden J.S."/>
            <person name="Shen J.J."/>
            <person name="Liu L."/>
            <person name="Holmes E.C."/>
            <person name="Zhang Y.Z."/>
        </authorList>
    </citation>
    <scope>NUCLEOTIDE SEQUENCE [LARGE SCALE GENOMIC DNA]</scope>
    <source>
        <strain evidence="1 2">XYHYG11303</strain>
    </source>
</reference>
<keyword evidence="1" id="KW-0543">Viral nucleoprotein</keyword>
<evidence type="ECO:0000313" key="1">
    <source>
        <dbReference type="EMBL" id="AVM87642.1"/>
    </source>
</evidence>
<accession>A0A2P1GNQ7</accession>
<sequence>MSTNTNNISFSNLIEVFSKNSVVNDSLFEEVVHMVNALKDDPTLMEEIDSLSASIDDPSVDPKVYINRLRALNLKVVKAHNPEFVADAEQTPVVLTVNDMSLANLAVFGDDIRIMRKKISGGEGSKAKWETSCEETLGDLRDSGLIDLSDDPEKKTGRRFTGKQKARSLANYCEKNGKMDELKRLLDDSMFISDEQKVWFTPEDSQEERENMVNAFQMDPTLIMAVLIIRSKASPNDVRPQLEQLASAFMKRPLTETWLQSLIKAGKCEILKHVKESTNALFTNPFLMTRSRLSYFLSLWKGVPSRLGLSASRGAAYLLNDIVTIRVKMHMKISESRDDTDWYSAVTSRVLTTPKAEDAWRNRTQVKSNGIWTVKIDFSGVGAGHIINMIEKGEEEQKAQASSGVASVKNYKKSYNAALRAVPNPDNWKDNMIGYVERNSVFVTQKSEPVMSMDIEGTWDNPREICCLVFDPEPQGKGGIIDCILWHFPENMDGNDWCHGLDGKGSDYKQAPEDWKEQLKTFMEAHGSEPICLSGEDVAQVMKSCDIAGVIQEIEPMSPTWEKRSQGPEKAILSLDSCGTCSKTKNHNKRCKGADKRKHTPHCAEIDSWANIVIAMGKIPAEFS</sequence>
<dbReference type="RefSeq" id="YP_009551554.1">
    <property type="nucleotide sequence ID" value="NC_040427.1"/>
</dbReference>
<keyword evidence="1" id="KW-0946">Virion</keyword>
<name>A0A2P1GNQ7_9VIRU</name>